<evidence type="ECO:0000313" key="2">
    <source>
        <dbReference type="Proteomes" id="UP000001194"/>
    </source>
</evidence>
<evidence type="ECO:0000313" key="1">
    <source>
        <dbReference type="EMBL" id="EDR13071.1"/>
    </source>
</evidence>
<dbReference type="AlphaFoldDB" id="B0CWI2"/>
<sequence>MNTTPLAIISIHLPGITDSPSILTYHHLAPYLHGNLVLINLMFNFNKPRKHFNSQLENMLQEWTQFLVVITTHSVPESGDLHTAPNNTSAAPVDQLWVVLFPEHFCNLLKREKSKNILNLVSFGALSSQPDSRDAVKGIAAQDLFDKILCFLQPNFQPSSTHKFVMDLALQNYVHDWIGLINVLREQQALGAHTHIVLFQPNTITTFRWNHPGACPMGNNTPAPICAQNAGASKLHLPSLRDSNQAF</sequence>
<organism evidence="2">
    <name type="scientific">Laccaria bicolor (strain S238N-H82 / ATCC MYA-4686)</name>
    <name type="common">Bicoloured deceiver</name>
    <name type="synonym">Laccaria laccata var. bicolor</name>
    <dbReference type="NCBI Taxonomy" id="486041"/>
    <lineage>
        <taxon>Eukaryota</taxon>
        <taxon>Fungi</taxon>
        <taxon>Dikarya</taxon>
        <taxon>Basidiomycota</taxon>
        <taxon>Agaricomycotina</taxon>
        <taxon>Agaricomycetes</taxon>
        <taxon>Agaricomycetidae</taxon>
        <taxon>Agaricales</taxon>
        <taxon>Agaricineae</taxon>
        <taxon>Hydnangiaceae</taxon>
        <taxon>Laccaria</taxon>
    </lineage>
</organism>
<dbReference type="STRING" id="486041.B0CWI2"/>
<dbReference type="EMBL" id="DS547093">
    <property type="protein sequence ID" value="EDR13071.1"/>
    <property type="molecule type" value="Genomic_DNA"/>
</dbReference>
<dbReference type="KEGG" id="lbc:LACBIDRAFT_308507"/>
<protein>
    <submittedName>
        <fullName evidence="1">Predicted protein</fullName>
    </submittedName>
</protein>
<dbReference type="OrthoDB" id="3067692at2759"/>
<dbReference type="Proteomes" id="UP000001194">
    <property type="component" value="Unassembled WGS sequence"/>
</dbReference>
<dbReference type="GeneID" id="6071852"/>
<dbReference type="InParanoid" id="B0CWI2"/>
<keyword evidence="2" id="KW-1185">Reference proteome</keyword>
<accession>B0CWI2</accession>
<gene>
    <name evidence="1" type="ORF">LACBIDRAFT_308507</name>
</gene>
<name>B0CWI2_LACBS</name>
<reference evidence="1 2" key="1">
    <citation type="journal article" date="2008" name="Nature">
        <title>The genome of Laccaria bicolor provides insights into mycorrhizal symbiosis.</title>
        <authorList>
            <person name="Martin F."/>
            <person name="Aerts A."/>
            <person name="Ahren D."/>
            <person name="Brun A."/>
            <person name="Danchin E.G.J."/>
            <person name="Duchaussoy F."/>
            <person name="Gibon J."/>
            <person name="Kohler A."/>
            <person name="Lindquist E."/>
            <person name="Pereda V."/>
            <person name="Salamov A."/>
            <person name="Shapiro H.J."/>
            <person name="Wuyts J."/>
            <person name="Blaudez D."/>
            <person name="Buee M."/>
            <person name="Brokstein P."/>
            <person name="Canbaeck B."/>
            <person name="Cohen D."/>
            <person name="Courty P.E."/>
            <person name="Coutinho P.M."/>
            <person name="Delaruelle C."/>
            <person name="Detter J.C."/>
            <person name="Deveau A."/>
            <person name="DiFazio S."/>
            <person name="Duplessis S."/>
            <person name="Fraissinet-Tachet L."/>
            <person name="Lucic E."/>
            <person name="Frey-Klett P."/>
            <person name="Fourrey C."/>
            <person name="Feussner I."/>
            <person name="Gay G."/>
            <person name="Grimwood J."/>
            <person name="Hoegger P.J."/>
            <person name="Jain P."/>
            <person name="Kilaru S."/>
            <person name="Labbe J."/>
            <person name="Lin Y.C."/>
            <person name="Legue V."/>
            <person name="Le Tacon F."/>
            <person name="Marmeisse R."/>
            <person name="Melayah D."/>
            <person name="Montanini B."/>
            <person name="Muratet M."/>
            <person name="Nehls U."/>
            <person name="Niculita-Hirzel H."/>
            <person name="Oudot-Le Secq M.P."/>
            <person name="Peter M."/>
            <person name="Quesneville H."/>
            <person name="Rajashekar B."/>
            <person name="Reich M."/>
            <person name="Rouhier N."/>
            <person name="Schmutz J."/>
            <person name="Yin T."/>
            <person name="Chalot M."/>
            <person name="Henrissat B."/>
            <person name="Kuees U."/>
            <person name="Lucas S."/>
            <person name="Van de Peer Y."/>
            <person name="Podila G.K."/>
            <person name="Polle A."/>
            <person name="Pukkila P.J."/>
            <person name="Richardson P.M."/>
            <person name="Rouze P."/>
            <person name="Sanders I.R."/>
            <person name="Stajich J.E."/>
            <person name="Tunlid A."/>
            <person name="Tuskan G."/>
            <person name="Grigoriev I.V."/>
        </authorList>
    </citation>
    <scope>NUCLEOTIDE SEQUENCE [LARGE SCALE GENOMIC DNA]</scope>
    <source>
        <strain evidence="2">S238N-H82 / ATCC MYA-4686</strain>
    </source>
</reference>
<dbReference type="RefSeq" id="XP_001875569.1">
    <property type="nucleotide sequence ID" value="XM_001875534.1"/>
</dbReference>
<proteinExistence type="predicted"/>
<dbReference type="HOGENOM" id="CLU_049631_0_0_1"/>